<dbReference type="Gene3D" id="3.40.50.300">
    <property type="entry name" value="P-loop containing nucleotide triphosphate hydrolases"/>
    <property type="match status" value="1"/>
</dbReference>
<dbReference type="GO" id="GO:0005524">
    <property type="term" value="F:ATP binding"/>
    <property type="evidence" value="ECO:0007669"/>
    <property type="project" value="UniProtKB-KW"/>
</dbReference>
<comment type="similarity">
    <text evidence="1">Belongs to the ABC transporter superfamily.</text>
</comment>
<dbReference type="SMART" id="SM00382">
    <property type="entry name" value="AAA"/>
    <property type="match status" value="1"/>
</dbReference>
<evidence type="ECO:0000313" key="5">
    <source>
        <dbReference type="EMBL" id="PES97556.1"/>
    </source>
</evidence>
<gene>
    <name evidence="5" type="ORF">CN491_05665</name>
</gene>
<dbReference type="PROSITE" id="PS50893">
    <property type="entry name" value="ABC_TRANSPORTER_2"/>
    <property type="match status" value="1"/>
</dbReference>
<sequence>MISVQNVTKKFSNGKGLFHITFDVKEGEVFGYLGPNGAGKSTTIRNLMGFIKPTTGKSSIFGLDCWDDAAKIQREVGYLPGEIAFIEGMNGLGFLKLMQGMRGLKDTKRRDELIERLQFDVNIPIRKMSKGMKQKVGIVAAFMHDPEVLILDEPTSGLDPLMQQVFIDLILEEKQRGKTILMSSHIFTEIERTCDRVAIIKDGRLVTVENIHDLQGMRRQVIDVTVSSEEEIESLTQCDLQFEAVKGREASIIVQGNYQTVLQILSNYNVTALQTRATDLEHLFMHYYDKKEGVKHE</sequence>
<keyword evidence="4 5" id="KW-0067">ATP-binding</keyword>
<dbReference type="InterPro" id="IPR003593">
    <property type="entry name" value="AAA+_ATPase"/>
</dbReference>
<evidence type="ECO:0000256" key="1">
    <source>
        <dbReference type="ARBA" id="ARBA00005417"/>
    </source>
</evidence>
<dbReference type="Proteomes" id="UP000220900">
    <property type="component" value="Unassembled WGS sequence"/>
</dbReference>
<dbReference type="Pfam" id="PF00005">
    <property type="entry name" value="ABC_tran"/>
    <property type="match status" value="1"/>
</dbReference>
<dbReference type="PANTHER" id="PTHR43335">
    <property type="entry name" value="ABC TRANSPORTER, ATP-BINDING PROTEIN"/>
    <property type="match status" value="1"/>
</dbReference>
<comment type="caution">
    <text evidence="5">The sequence shown here is derived from an EMBL/GenBank/DDBJ whole genome shotgun (WGS) entry which is preliminary data.</text>
</comment>
<reference evidence="5 6" key="1">
    <citation type="submission" date="2017-09" db="EMBL/GenBank/DDBJ databases">
        <title>Large-scale bioinformatics analysis of Bacillus genomes uncovers conserved roles of natural products in bacterial physiology.</title>
        <authorList>
            <consortium name="Agbiome Team Llc"/>
            <person name="Bleich R.M."/>
            <person name="Grubbs K.J."/>
            <person name="Santa Maria K.C."/>
            <person name="Allen S.E."/>
            <person name="Farag S."/>
            <person name="Shank E.A."/>
            <person name="Bowers A."/>
        </authorList>
    </citation>
    <scope>NUCLEOTIDE SEQUENCE [LARGE SCALE GENOMIC DNA]</scope>
    <source>
        <strain evidence="5 6">AFS002368</strain>
    </source>
</reference>
<proteinExistence type="inferred from homology"/>
<keyword evidence="2" id="KW-0813">Transport</keyword>
<dbReference type="EMBL" id="NTZF01000005">
    <property type="protein sequence ID" value="PES97556.1"/>
    <property type="molecule type" value="Genomic_DNA"/>
</dbReference>
<dbReference type="InterPro" id="IPR017871">
    <property type="entry name" value="ABC_transporter-like_CS"/>
</dbReference>
<dbReference type="RefSeq" id="WP_098267046.1">
    <property type="nucleotide sequence ID" value="NZ_JAVIVZ010000001.1"/>
</dbReference>
<name>A0A2A8LTL2_BACCE</name>
<dbReference type="SUPFAM" id="SSF52540">
    <property type="entry name" value="P-loop containing nucleoside triphosphate hydrolases"/>
    <property type="match status" value="1"/>
</dbReference>
<evidence type="ECO:0000256" key="4">
    <source>
        <dbReference type="ARBA" id="ARBA00022840"/>
    </source>
</evidence>
<dbReference type="GO" id="GO:0016887">
    <property type="term" value="F:ATP hydrolysis activity"/>
    <property type="evidence" value="ECO:0007669"/>
    <property type="project" value="InterPro"/>
</dbReference>
<keyword evidence="3" id="KW-0547">Nucleotide-binding</keyword>
<dbReference type="PROSITE" id="PS00211">
    <property type="entry name" value="ABC_TRANSPORTER_1"/>
    <property type="match status" value="1"/>
</dbReference>
<dbReference type="AlphaFoldDB" id="A0A2A8LTL2"/>
<protein>
    <submittedName>
        <fullName evidence="5">ABC transporter ATP-binding protein</fullName>
    </submittedName>
</protein>
<dbReference type="InterPro" id="IPR003439">
    <property type="entry name" value="ABC_transporter-like_ATP-bd"/>
</dbReference>
<organism evidence="5 6">
    <name type="scientific">Bacillus cereus</name>
    <dbReference type="NCBI Taxonomy" id="1396"/>
    <lineage>
        <taxon>Bacteria</taxon>
        <taxon>Bacillati</taxon>
        <taxon>Bacillota</taxon>
        <taxon>Bacilli</taxon>
        <taxon>Bacillales</taxon>
        <taxon>Bacillaceae</taxon>
        <taxon>Bacillus</taxon>
        <taxon>Bacillus cereus group</taxon>
    </lineage>
</organism>
<accession>A0A2A8LTL2</accession>
<dbReference type="InterPro" id="IPR027417">
    <property type="entry name" value="P-loop_NTPase"/>
</dbReference>
<evidence type="ECO:0000313" key="6">
    <source>
        <dbReference type="Proteomes" id="UP000220900"/>
    </source>
</evidence>
<evidence type="ECO:0000256" key="2">
    <source>
        <dbReference type="ARBA" id="ARBA00022448"/>
    </source>
</evidence>
<dbReference type="CDD" id="cd03230">
    <property type="entry name" value="ABC_DR_subfamily_A"/>
    <property type="match status" value="1"/>
</dbReference>
<evidence type="ECO:0000256" key="3">
    <source>
        <dbReference type="ARBA" id="ARBA00022741"/>
    </source>
</evidence>
<dbReference type="PANTHER" id="PTHR43335:SF4">
    <property type="entry name" value="ABC TRANSPORTER, ATP-BINDING PROTEIN"/>
    <property type="match status" value="1"/>
</dbReference>